<evidence type="ECO:0000313" key="1">
    <source>
        <dbReference type="EMBL" id="OLF50645.1"/>
    </source>
</evidence>
<dbReference type="AlphaFoldDB" id="A0A1Q8EFQ3"/>
<dbReference type="Pfam" id="PF20505">
    <property type="entry name" value="DUF6731"/>
    <property type="match status" value="1"/>
</dbReference>
<organism evidence="1 3">
    <name type="scientific">Streptococcus acidominimus</name>
    <dbReference type="NCBI Taxonomy" id="1326"/>
    <lineage>
        <taxon>Bacteria</taxon>
        <taxon>Bacillati</taxon>
        <taxon>Bacillota</taxon>
        <taxon>Bacilli</taxon>
        <taxon>Lactobacillales</taxon>
        <taxon>Streptococcaceae</taxon>
        <taxon>Streptococcus</taxon>
    </lineage>
</organism>
<gene>
    <name evidence="1" type="ORF">BU200_01080</name>
    <name evidence="2" type="ORF">NCTC12957_00117</name>
</gene>
<sequence length="305" mass="34947">MVKVKKVKFYYCEVIGHEDGRDVAVDFSELFDEVASRYRVGADRFVYELQGTKYKLERVLPPVTINSYYHIVIEKLRDYNYPSRSSLRGESKDLDLQDDEFLGEKMSLLYDPVNNIFMVQVNRNSITVSRIEWFMSSLLSEFGCTYDIRLPIIIDLSPRKQVDSLLGYRSISMKANETFKQGGFVGDLFDAISAKSTSIDSPYFDIEITITAKKDSKASREYLPDSVVENVLSYDIDGSVSKLSVRGRDLTSRIETVDLVSGKISDEYDFPFHESKVLNPTSVFAEMEIIYNEQGRSKALRNFSK</sequence>
<name>A0A1Q8EFQ3_STRAI</name>
<dbReference type="RefSeq" id="WP_075098389.1">
    <property type="nucleotide sequence ID" value="NZ_MSJL01000003.1"/>
</dbReference>
<evidence type="ECO:0000313" key="3">
    <source>
        <dbReference type="Proteomes" id="UP000186437"/>
    </source>
</evidence>
<dbReference type="Proteomes" id="UP000186437">
    <property type="component" value="Unassembled WGS sequence"/>
</dbReference>
<evidence type="ECO:0000313" key="2">
    <source>
        <dbReference type="EMBL" id="SUN05106.1"/>
    </source>
</evidence>
<reference evidence="1" key="1">
    <citation type="submission" date="2016-12" db="EMBL/GenBank/DDBJ databases">
        <authorList>
            <person name="Song W.-J."/>
            <person name="Kurnit D.M."/>
        </authorList>
    </citation>
    <scope>NUCLEOTIDE SEQUENCE [LARGE SCALE GENOMIC DNA]</scope>
    <source>
        <strain evidence="1">ATCC 51725</strain>
    </source>
</reference>
<dbReference type="EMBL" id="UHEN01000001">
    <property type="protein sequence ID" value="SUN05106.1"/>
    <property type="molecule type" value="Genomic_DNA"/>
</dbReference>
<protein>
    <submittedName>
        <fullName evidence="1">Uncharacterized protein</fullName>
    </submittedName>
</protein>
<accession>A0A1Q8EFQ3</accession>
<dbReference type="InterPro" id="IPR046618">
    <property type="entry name" value="DUF6731"/>
</dbReference>
<dbReference type="Proteomes" id="UP000255213">
    <property type="component" value="Unassembled WGS sequence"/>
</dbReference>
<reference evidence="2 4" key="3">
    <citation type="submission" date="2018-06" db="EMBL/GenBank/DDBJ databases">
        <authorList>
            <consortium name="Pathogen Informatics"/>
            <person name="Doyle S."/>
        </authorList>
    </citation>
    <scope>NUCLEOTIDE SEQUENCE [LARGE SCALE GENOMIC DNA]</scope>
    <source>
        <strain evidence="2 4">NCTC12957</strain>
    </source>
</reference>
<proteinExistence type="predicted"/>
<dbReference type="EMBL" id="MSJL01000003">
    <property type="protein sequence ID" value="OLF50645.1"/>
    <property type="molecule type" value="Genomic_DNA"/>
</dbReference>
<evidence type="ECO:0000313" key="4">
    <source>
        <dbReference type="Proteomes" id="UP000255213"/>
    </source>
</evidence>
<reference evidence="3" key="2">
    <citation type="submission" date="2016-12" db="EMBL/GenBank/DDBJ databases">
        <authorList>
            <person name="Gulvik C.A."/>
        </authorList>
    </citation>
    <scope>NUCLEOTIDE SEQUENCE [LARGE SCALE GENOMIC DNA]</scope>
    <source>
        <strain evidence="3">ATCC 51725</strain>
    </source>
</reference>
<keyword evidence="3" id="KW-1185">Reference proteome</keyword>
<dbReference type="OrthoDB" id="2087884at2"/>